<organism evidence="1 2">
    <name type="scientific">Catharanthus roseus</name>
    <name type="common">Madagascar periwinkle</name>
    <name type="synonym">Vinca rosea</name>
    <dbReference type="NCBI Taxonomy" id="4058"/>
    <lineage>
        <taxon>Eukaryota</taxon>
        <taxon>Viridiplantae</taxon>
        <taxon>Streptophyta</taxon>
        <taxon>Embryophyta</taxon>
        <taxon>Tracheophyta</taxon>
        <taxon>Spermatophyta</taxon>
        <taxon>Magnoliopsida</taxon>
        <taxon>eudicotyledons</taxon>
        <taxon>Gunneridae</taxon>
        <taxon>Pentapetalae</taxon>
        <taxon>asterids</taxon>
        <taxon>lamiids</taxon>
        <taxon>Gentianales</taxon>
        <taxon>Apocynaceae</taxon>
        <taxon>Rauvolfioideae</taxon>
        <taxon>Vinceae</taxon>
        <taxon>Catharanthinae</taxon>
        <taxon>Catharanthus</taxon>
    </lineage>
</organism>
<sequence>MPLLEAVGMTLIGKNFSGILYNEQATTYKWVLQQIKHLNVTSAMSNGHGSILNEGEPLVLLTDRESELIPVIDDKFTAKSNAILKNISNKFSHLALKKIWLEIKKARRMVEDPEKICADIPDIHERDMDSEIRDLTSMLEEISTRPISKVRELRRLIKGVICPVLPKDPCPLLTNPPEIAVTKGRQKTNSTRRDKFHWEYMSIAHRKIEKSSSSGSGSGSGSGSSPCPRGRDRPPRRGRGRDRERNSGRSSLSFVVNSDSPSMSFSFNNAFSGFMYDFIQNWKNMVGDGRAFYLLFLFFRAATVARWIPFASNKVQ</sequence>
<evidence type="ECO:0000313" key="1">
    <source>
        <dbReference type="EMBL" id="KAI5649110.1"/>
    </source>
</evidence>
<proteinExistence type="predicted"/>
<name>A0ACB9ZNU4_CATRO</name>
<protein>
    <submittedName>
        <fullName evidence="1">Uncharacterized protein</fullName>
    </submittedName>
</protein>
<dbReference type="EMBL" id="CM044708">
    <property type="protein sequence ID" value="KAI5649110.1"/>
    <property type="molecule type" value="Genomic_DNA"/>
</dbReference>
<gene>
    <name evidence="1" type="ORF">M9H77_35115</name>
</gene>
<keyword evidence="2" id="KW-1185">Reference proteome</keyword>
<accession>A0ACB9ZNU4</accession>
<comment type="caution">
    <text evidence="1">The sequence shown here is derived from an EMBL/GenBank/DDBJ whole genome shotgun (WGS) entry which is preliminary data.</text>
</comment>
<evidence type="ECO:0000313" key="2">
    <source>
        <dbReference type="Proteomes" id="UP001060085"/>
    </source>
</evidence>
<reference evidence="2" key="1">
    <citation type="journal article" date="2023" name="Nat. Plants">
        <title>Single-cell RNA sequencing provides a high-resolution roadmap for understanding the multicellular compartmentation of specialized metabolism.</title>
        <authorList>
            <person name="Sun S."/>
            <person name="Shen X."/>
            <person name="Li Y."/>
            <person name="Li Y."/>
            <person name="Wang S."/>
            <person name="Li R."/>
            <person name="Zhang H."/>
            <person name="Shen G."/>
            <person name="Guo B."/>
            <person name="Wei J."/>
            <person name="Xu J."/>
            <person name="St-Pierre B."/>
            <person name="Chen S."/>
            <person name="Sun C."/>
        </authorList>
    </citation>
    <scope>NUCLEOTIDE SEQUENCE [LARGE SCALE GENOMIC DNA]</scope>
</reference>
<dbReference type="Proteomes" id="UP001060085">
    <property type="component" value="Linkage Group LG08"/>
</dbReference>